<dbReference type="RefSeq" id="WP_345601355.1">
    <property type="nucleotide sequence ID" value="NZ_BAABLT010000033.1"/>
</dbReference>
<keyword evidence="3 6" id="KW-0238">DNA-binding</keyword>
<dbReference type="PROSITE" id="PS50949">
    <property type="entry name" value="HTH_GNTR"/>
    <property type="match status" value="1"/>
</dbReference>
<dbReference type="Gene3D" id="1.10.443.10">
    <property type="entry name" value="Intergrase catalytic core"/>
    <property type="match status" value="1"/>
</dbReference>
<gene>
    <name evidence="11" type="ORF">ACFQ16_04935</name>
</gene>
<dbReference type="InterPro" id="IPR044068">
    <property type="entry name" value="CB"/>
</dbReference>
<dbReference type="SUPFAM" id="SSF46785">
    <property type="entry name" value="Winged helix' DNA-binding domain"/>
    <property type="match status" value="1"/>
</dbReference>
<keyword evidence="12" id="KW-1185">Reference proteome</keyword>
<dbReference type="Pfam" id="PF00589">
    <property type="entry name" value="Phage_integrase"/>
    <property type="match status" value="1"/>
</dbReference>
<evidence type="ECO:0000259" key="8">
    <source>
        <dbReference type="PROSITE" id="PS50949"/>
    </source>
</evidence>
<feature type="domain" description="HTH gntR-type" evidence="8">
    <location>
        <begin position="379"/>
        <end position="447"/>
    </location>
</feature>
<sequence length="449" mass="50304">MYAGTDPLTGKPRYLQETHPSETAAEKARTRLQNQVDEKRHPRSNVTITQVLRNWMDVADHADSTRERYEDLIRLYIEPAFGSMTASKLDAETLERFYARLLRCSDLSCSGRRRKGHTCTPLAPNTVRKVHFILRSALDRAVRWKYLSVNEAEIAEPPQFETSEPDPPSAEEAASLLNEASRDPQWHLLLWMAMITGSRRGELCSLKWSHLDLDRRIAWMQKSRSDPKEGGKDKSTKTGRSRRVALDEYTVELLTAHRNWMRGNCEQLGIPMAADAYVFSNEPNGSVPLRPASVTQRYRRLATSLGLRSTRLHALRHYSATELIASGVDLRTVAERLGHGNGATTIRIYSAWVAEADERAAGVISSIVPRPDPTKRKPRGLYEEIAAKLRADIQNGTLAPGDELPTVAELAVTHDVAVGTAQRAMALLRTEGLIEVSRGRRASVKTQQP</sequence>
<comment type="caution">
    <text evidence="11">The sequence shown here is derived from an EMBL/GenBank/DDBJ whole genome shotgun (WGS) entry which is preliminary data.</text>
</comment>
<dbReference type="InterPro" id="IPR050090">
    <property type="entry name" value="Tyrosine_recombinase_XerCD"/>
</dbReference>
<organism evidence="11 12">
    <name type="scientific">Saccharopolyspora rosea</name>
    <dbReference type="NCBI Taxonomy" id="524884"/>
    <lineage>
        <taxon>Bacteria</taxon>
        <taxon>Bacillati</taxon>
        <taxon>Actinomycetota</taxon>
        <taxon>Actinomycetes</taxon>
        <taxon>Pseudonocardiales</taxon>
        <taxon>Pseudonocardiaceae</taxon>
        <taxon>Saccharopolyspora</taxon>
    </lineage>
</organism>
<feature type="region of interest" description="Disordered" evidence="7">
    <location>
        <begin position="222"/>
        <end position="241"/>
    </location>
</feature>
<evidence type="ECO:0000256" key="6">
    <source>
        <dbReference type="PROSITE-ProRule" id="PRU01248"/>
    </source>
</evidence>
<proteinExistence type="predicted"/>
<keyword evidence="4" id="KW-0804">Transcription</keyword>
<dbReference type="InterPro" id="IPR002104">
    <property type="entry name" value="Integrase_catalytic"/>
</dbReference>
<protein>
    <submittedName>
        <fullName evidence="11">Tyrosine-type recombinase/integrase</fullName>
    </submittedName>
</protein>
<evidence type="ECO:0000256" key="3">
    <source>
        <dbReference type="ARBA" id="ARBA00023125"/>
    </source>
</evidence>
<dbReference type="PANTHER" id="PTHR30349:SF91">
    <property type="entry name" value="INTA PROTEIN"/>
    <property type="match status" value="1"/>
</dbReference>
<evidence type="ECO:0000313" key="12">
    <source>
        <dbReference type="Proteomes" id="UP001597018"/>
    </source>
</evidence>
<evidence type="ECO:0000256" key="2">
    <source>
        <dbReference type="ARBA" id="ARBA00023015"/>
    </source>
</evidence>
<dbReference type="InterPro" id="IPR000524">
    <property type="entry name" value="Tscrpt_reg_HTH_GntR"/>
</dbReference>
<evidence type="ECO:0000259" key="9">
    <source>
        <dbReference type="PROSITE" id="PS51898"/>
    </source>
</evidence>
<feature type="region of interest" description="Disordered" evidence="7">
    <location>
        <begin position="1"/>
        <end position="26"/>
    </location>
</feature>
<keyword evidence="5" id="KW-0233">DNA recombination</keyword>
<evidence type="ECO:0000313" key="11">
    <source>
        <dbReference type="EMBL" id="MFD0919084.1"/>
    </source>
</evidence>
<feature type="domain" description="Tyr recombinase" evidence="9">
    <location>
        <begin position="163"/>
        <end position="362"/>
    </location>
</feature>
<accession>A0ABW3FM87</accession>
<dbReference type="Proteomes" id="UP001597018">
    <property type="component" value="Unassembled WGS sequence"/>
</dbReference>
<dbReference type="CDD" id="cd01189">
    <property type="entry name" value="INT_ICEBs1_C_like"/>
    <property type="match status" value="1"/>
</dbReference>
<reference evidence="12" key="1">
    <citation type="journal article" date="2019" name="Int. J. Syst. Evol. Microbiol.">
        <title>The Global Catalogue of Microorganisms (GCM) 10K type strain sequencing project: providing services to taxonomists for standard genome sequencing and annotation.</title>
        <authorList>
            <consortium name="The Broad Institute Genomics Platform"/>
            <consortium name="The Broad Institute Genome Sequencing Center for Infectious Disease"/>
            <person name="Wu L."/>
            <person name="Ma J."/>
        </authorList>
    </citation>
    <scope>NUCLEOTIDE SEQUENCE [LARGE SCALE GENOMIC DNA]</scope>
    <source>
        <strain evidence="12">CCUG 56401</strain>
    </source>
</reference>
<evidence type="ECO:0000256" key="1">
    <source>
        <dbReference type="ARBA" id="ARBA00022908"/>
    </source>
</evidence>
<dbReference type="Gene3D" id="1.10.10.10">
    <property type="entry name" value="Winged helix-like DNA-binding domain superfamily/Winged helix DNA-binding domain"/>
    <property type="match status" value="1"/>
</dbReference>
<dbReference type="InterPro" id="IPR004107">
    <property type="entry name" value="Integrase_SAM-like_N"/>
</dbReference>
<dbReference type="EMBL" id="JBHTIW010000002">
    <property type="protein sequence ID" value="MFD0919084.1"/>
    <property type="molecule type" value="Genomic_DNA"/>
</dbReference>
<dbReference type="InterPro" id="IPR036388">
    <property type="entry name" value="WH-like_DNA-bd_sf"/>
</dbReference>
<dbReference type="CDD" id="cd07377">
    <property type="entry name" value="WHTH_GntR"/>
    <property type="match status" value="1"/>
</dbReference>
<evidence type="ECO:0000256" key="5">
    <source>
        <dbReference type="ARBA" id="ARBA00023172"/>
    </source>
</evidence>
<dbReference type="InterPro" id="IPR036390">
    <property type="entry name" value="WH_DNA-bd_sf"/>
</dbReference>
<dbReference type="PROSITE" id="PS51898">
    <property type="entry name" value="TYR_RECOMBINASE"/>
    <property type="match status" value="1"/>
</dbReference>
<dbReference type="SMART" id="SM00345">
    <property type="entry name" value="HTH_GNTR"/>
    <property type="match status" value="1"/>
</dbReference>
<feature type="domain" description="Core-binding (CB)" evidence="10">
    <location>
        <begin position="46"/>
        <end position="142"/>
    </location>
</feature>
<evidence type="ECO:0000256" key="4">
    <source>
        <dbReference type="ARBA" id="ARBA00023163"/>
    </source>
</evidence>
<dbReference type="InterPro" id="IPR013762">
    <property type="entry name" value="Integrase-like_cat_sf"/>
</dbReference>
<dbReference type="InterPro" id="IPR011010">
    <property type="entry name" value="DNA_brk_join_enz"/>
</dbReference>
<name>A0ABW3FM87_9PSEU</name>
<dbReference type="Gene3D" id="1.10.150.130">
    <property type="match status" value="1"/>
</dbReference>
<keyword evidence="2" id="KW-0805">Transcription regulation</keyword>
<dbReference type="SUPFAM" id="SSF56349">
    <property type="entry name" value="DNA breaking-rejoining enzymes"/>
    <property type="match status" value="1"/>
</dbReference>
<dbReference type="PROSITE" id="PS51900">
    <property type="entry name" value="CB"/>
    <property type="match status" value="1"/>
</dbReference>
<dbReference type="Pfam" id="PF00392">
    <property type="entry name" value="GntR"/>
    <property type="match status" value="1"/>
</dbReference>
<feature type="compositionally biased region" description="Basic and acidic residues" evidence="7">
    <location>
        <begin position="222"/>
        <end position="236"/>
    </location>
</feature>
<evidence type="ECO:0000256" key="7">
    <source>
        <dbReference type="SAM" id="MobiDB-lite"/>
    </source>
</evidence>
<dbReference type="PANTHER" id="PTHR30349">
    <property type="entry name" value="PHAGE INTEGRASE-RELATED"/>
    <property type="match status" value="1"/>
</dbReference>
<feature type="compositionally biased region" description="Basic and acidic residues" evidence="7">
    <location>
        <begin position="14"/>
        <end position="26"/>
    </location>
</feature>
<dbReference type="InterPro" id="IPR010998">
    <property type="entry name" value="Integrase_recombinase_N"/>
</dbReference>
<dbReference type="Pfam" id="PF14659">
    <property type="entry name" value="Phage_int_SAM_3"/>
    <property type="match status" value="1"/>
</dbReference>
<keyword evidence="1" id="KW-0229">DNA integration</keyword>
<evidence type="ECO:0000259" key="10">
    <source>
        <dbReference type="PROSITE" id="PS51900"/>
    </source>
</evidence>